<organism evidence="1 2">
    <name type="scientific">Romanomermis culicivorax</name>
    <name type="common">Nematode worm</name>
    <dbReference type="NCBI Taxonomy" id="13658"/>
    <lineage>
        <taxon>Eukaryota</taxon>
        <taxon>Metazoa</taxon>
        <taxon>Ecdysozoa</taxon>
        <taxon>Nematoda</taxon>
        <taxon>Enoplea</taxon>
        <taxon>Dorylaimia</taxon>
        <taxon>Mermithida</taxon>
        <taxon>Mermithoidea</taxon>
        <taxon>Mermithidae</taxon>
        <taxon>Romanomermis</taxon>
    </lineage>
</organism>
<proteinExistence type="predicted"/>
<name>A0A915IE83_ROMCU</name>
<evidence type="ECO:0000313" key="2">
    <source>
        <dbReference type="WBParaSite" id="nRc.2.0.1.t12113-RA"/>
    </source>
</evidence>
<protein>
    <submittedName>
        <fullName evidence="2">Uncharacterized protein</fullName>
    </submittedName>
</protein>
<accession>A0A915IE83</accession>
<keyword evidence="1" id="KW-1185">Reference proteome</keyword>
<evidence type="ECO:0000313" key="1">
    <source>
        <dbReference type="Proteomes" id="UP000887565"/>
    </source>
</evidence>
<dbReference type="Proteomes" id="UP000887565">
    <property type="component" value="Unplaced"/>
</dbReference>
<sequence>MFFLDGIASYLSDAVVFGDQWLEQEEFLINGIIHQLKDIRFLQPAKNKTKKRKADFEFISITETPGRSNIPYEVA</sequence>
<dbReference type="AlphaFoldDB" id="A0A915IE83"/>
<reference evidence="2" key="1">
    <citation type="submission" date="2022-11" db="UniProtKB">
        <authorList>
            <consortium name="WormBaseParasite"/>
        </authorList>
    </citation>
    <scope>IDENTIFICATION</scope>
</reference>
<dbReference type="WBParaSite" id="nRc.2.0.1.t12113-RA">
    <property type="protein sequence ID" value="nRc.2.0.1.t12113-RA"/>
    <property type="gene ID" value="nRc.2.0.1.g12113"/>
</dbReference>